<evidence type="ECO:0000256" key="3">
    <source>
        <dbReference type="ARBA" id="ARBA00022692"/>
    </source>
</evidence>
<name>A0A158KHG6_9BURK</name>
<dbReference type="STRING" id="326475.AWB66_06163"/>
<dbReference type="InterPro" id="IPR042217">
    <property type="entry name" value="T4SS_VirB10/TrbI"/>
</dbReference>
<dbReference type="AlphaFoldDB" id="A0A158KHG6"/>
<protein>
    <submittedName>
        <fullName evidence="7">Conjugation TrbI family protein</fullName>
    </submittedName>
</protein>
<feature type="region of interest" description="Disordered" evidence="6">
    <location>
        <begin position="1"/>
        <end position="38"/>
    </location>
</feature>
<evidence type="ECO:0000313" key="8">
    <source>
        <dbReference type="Proteomes" id="UP000054717"/>
    </source>
</evidence>
<evidence type="ECO:0000256" key="1">
    <source>
        <dbReference type="ARBA" id="ARBA00004167"/>
    </source>
</evidence>
<dbReference type="CDD" id="cd16429">
    <property type="entry name" value="VirB10"/>
    <property type="match status" value="1"/>
</dbReference>
<organism evidence="7 8">
    <name type="scientific">Caballeronia telluris</name>
    <dbReference type="NCBI Taxonomy" id="326475"/>
    <lineage>
        <taxon>Bacteria</taxon>
        <taxon>Pseudomonadati</taxon>
        <taxon>Pseudomonadota</taxon>
        <taxon>Betaproteobacteria</taxon>
        <taxon>Burkholderiales</taxon>
        <taxon>Burkholderiaceae</taxon>
        <taxon>Caballeronia</taxon>
    </lineage>
</organism>
<keyword evidence="5" id="KW-0472">Membrane</keyword>
<gene>
    <name evidence="7" type="ORF">AWB66_06163</name>
</gene>
<evidence type="ECO:0000313" key="7">
    <source>
        <dbReference type="EMBL" id="SAL80010.1"/>
    </source>
</evidence>
<evidence type="ECO:0000256" key="5">
    <source>
        <dbReference type="ARBA" id="ARBA00023136"/>
    </source>
</evidence>
<evidence type="ECO:0000256" key="6">
    <source>
        <dbReference type="SAM" id="MobiDB-lite"/>
    </source>
</evidence>
<evidence type="ECO:0000256" key="4">
    <source>
        <dbReference type="ARBA" id="ARBA00022989"/>
    </source>
</evidence>
<evidence type="ECO:0000256" key="2">
    <source>
        <dbReference type="ARBA" id="ARBA00010265"/>
    </source>
</evidence>
<dbReference type="EMBL" id="FCNZ02000060">
    <property type="protein sequence ID" value="SAL80010.1"/>
    <property type="molecule type" value="Genomic_DNA"/>
</dbReference>
<accession>A0A158KHG6</accession>
<keyword evidence="4" id="KW-1133">Transmembrane helix</keyword>
<keyword evidence="3" id="KW-0812">Transmembrane</keyword>
<dbReference type="InterPro" id="IPR005498">
    <property type="entry name" value="T4SS_VirB10/TraB/TrbI"/>
</dbReference>
<keyword evidence="8" id="KW-1185">Reference proteome</keyword>
<sequence length="248" mass="26730">MPTARICRTRRRARPAQCSVQRRRDRGGGSAPPSAESAALASRMNGVGIARVMASTSKHPSLTVPAGTMIQCGTATELDTTVPGQIKCHVSQDVYSFDHKVRLIDKGATVVGEASGGIKSGQARVFALWTRLVNPDGVTINLNSLGTNALGSAGIPGQVDSHFWERFGPAILISIIPISATRVFSTRRTRPAMAERTSISTTRRKRRIRSHARRLPPRSISRRRCTTNRAITSPFLCGKTLISATSTS</sequence>
<comment type="caution">
    <text evidence="7">The sequence shown here is derived from an EMBL/GenBank/DDBJ whole genome shotgun (WGS) entry which is preliminary data.</text>
</comment>
<comment type="subcellular location">
    <subcellularLocation>
        <location evidence="1">Membrane</location>
        <topology evidence="1">Single-pass membrane protein</topology>
    </subcellularLocation>
</comment>
<dbReference type="Proteomes" id="UP000054717">
    <property type="component" value="Unassembled WGS sequence"/>
</dbReference>
<dbReference type="Pfam" id="PF03743">
    <property type="entry name" value="TrbI"/>
    <property type="match status" value="1"/>
</dbReference>
<comment type="similarity">
    <text evidence="2">Belongs to the TrbI/VirB10 family.</text>
</comment>
<proteinExistence type="inferred from homology"/>
<dbReference type="GO" id="GO:0016020">
    <property type="term" value="C:membrane"/>
    <property type="evidence" value="ECO:0007669"/>
    <property type="project" value="UniProtKB-SubCell"/>
</dbReference>
<reference evidence="7" key="1">
    <citation type="submission" date="2016-01" db="EMBL/GenBank/DDBJ databases">
        <authorList>
            <person name="Peeters Charlotte."/>
        </authorList>
    </citation>
    <scope>NUCLEOTIDE SEQUENCE</scope>
    <source>
        <strain evidence="7">LMG 22936</strain>
    </source>
</reference>
<dbReference type="Gene3D" id="2.40.128.260">
    <property type="entry name" value="Type IV secretion system, VirB10/TraB/TrbI"/>
    <property type="match status" value="1"/>
</dbReference>